<comment type="similarity">
    <text evidence="1">Belongs to the PHF5 family.</text>
</comment>
<evidence type="ECO:0000313" key="3">
    <source>
        <dbReference type="Proteomes" id="UP001360560"/>
    </source>
</evidence>
<name>A0AAV5QMM8_9ASCO</name>
<accession>A0AAV5QMM8</accession>
<evidence type="ECO:0000256" key="1">
    <source>
        <dbReference type="ARBA" id="ARBA00008626"/>
    </source>
</evidence>
<dbReference type="PIRSF" id="PIRSF016468">
    <property type="entry name" value="PHF5"/>
    <property type="match status" value="1"/>
</dbReference>
<dbReference type="Pfam" id="PF03660">
    <property type="entry name" value="PHF5"/>
    <property type="match status" value="1"/>
</dbReference>
<reference evidence="2 3" key="1">
    <citation type="journal article" date="2023" name="Elife">
        <title>Identification of key yeast species and microbe-microbe interactions impacting larval growth of Drosophila in the wild.</title>
        <authorList>
            <person name="Mure A."/>
            <person name="Sugiura Y."/>
            <person name="Maeda R."/>
            <person name="Honda K."/>
            <person name="Sakurai N."/>
            <person name="Takahashi Y."/>
            <person name="Watada M."/>
            <person name="Katoh T."/>
            <person name="Gotoh A."/>
            <person name="Gotoh Y."/>
            <person name="Taniguchi I."/>
            <person name="Nakamura K."/>
            <person name="Hayashi T."/>
            <person name="Katayama T."/>
            <person name="Uemura T."/>
            <person name="Hattori Y."/>
        </authorList>
    </citation>
    <scope>NUCLEOTIDE SEQUENCE [LARGE SCALE GENOMIC DNA]</scope>
    <source>
        <strain evidence="2 3">SC-9</strain>
    </source>
</reference>
<sequence length="104" mass="11760">MSRHQADLVLCLKQPGTTVGSLCEKCDGRCPVCDSYVRPTEQVRICDECAFGQDKHRCVICGGKGVSPAYYCFECVRTEKNRDGCPRITTLGSTRMDHYYEKRK</sequence>
<dbReference type="Proteomes" id="UP001360560">
    <property type="component" value="Unassembled WGS sequence"/>
</dbReference>
<dbReference type="EMBL" id="BTFZ01000010">
    <property type="protein sequence ID" value="GMM35585.1"/>
    <property type="molecule type" value="Genomic_DNA"/>
</dbReference>
<dbReference type="GO" id="GO:0000398">
    <property type="term" value="P:mRNA splicing, via spliceosome"/>
    <property type="evidence" value="ECO:0007669"/>
    <property type="project" value="InterPro"/>
</dbReference>
<dbReference type="AlphaFoldDB" id="A0AAV5QMM8"/>
<dbReference type="InterPro" id="IPR005345">
    <property type="entry name" value="PHF5"/>
</dbReference>
<protein>
    <submittedName>
        <fullName evidence="2">U2 snRNP complex subunit</fullName>
    </submittedName>
</protein>
<organism evidence="2 3">
    <name type="scientific">Saccharomycopsis crataegensis</name>
    <dbReference type="NCBI Taxonomy" id="43959"/>
    <lineage>
        <taxon>Eukaryota</taxon>
        <taxon>Fungi</taxon>
        <taxon>Dikarya</taxon>
        <taxon>Ascomycota</taxon>
        <taxon>Saccharomycotina</taxon>
        <taxon>Saccharomycetes</taxon>
        <taxon>Saccharomycopsidaceae</taxon>
        <taxon>Saccharomycopsis</taxon>
    </lineage>
</organism>
<proteinExistence type="inferred from homology"/>
<dbReference type="PANTHER" id="PTHR13120">
    <property type="entry name" value="PHD FINGER-LIKE DOMAIN-CONTAINING PROTEIN 5A"/>
    <property type="match status" value="1"/>
</dbReference>
<keyword evidence="3" id="KW-1185">Reference proteome</keyword>
<comment type="caution">
    <text evidence="2">The sequence shown here is derived from an EMBL/GenBank/DDBJ whole genome shotgun (WGS) entry which is preliminary data.</text>
</comment>
<dbReference type="GeneID" id="90073564"/>
<dbReference type="RefSeq" id="XP_064852585.1">
    <property type="nucleotide sequence ID" value="XM_064996513.1"/>
</dbReference>
<evidence type="ECO:0000313" key="2">
    <source>
        <dbReference type="EMBL" id="GMM35585.1"/>
    </source>
</evidence>
<gene>
    <name evidence="2" type="ORF">DASC09_029100</name>
</gene>